<evidence type="ECO:0000313" key="3">
    <source>
        <dbReference type="EnsemblPlants" id="PAC:32971165.CDS.1"/>
    </source>
</evidence>
<dbReference type="Gramene" id="Pp3c1_16870V3.2">
    <property type="protein sequence ID" value="PAC:32971166.CDS.1"/>
    <property type="gene ID" value="Pp3c1_16870"/>
</dbReference>
<dbReference type="EMBL" id="ABEU02000001">
    <property type="protein sequence ID" value="PNR62330.1"/>
    <property type="molecule type" value="Genomic_DNA"/>
</dbReference>
<accession>A0A2K1L8G6</accession>
<organism evidence="2">
    <name type="scientific">Physcomitrium patens</name>
    <name type="common">Spreading-leaved earth moss</name>
    <name type="synonym">Physcomitrella patens</name>
    <dbReference type="NCBI Taxonomy" id="3218"/>
    <lineage>
        <taxon>Eukaryota</taxon>
        <taxon>Viridiplantae</taxon>
        <taxon>Streptophyta</taxon>
        <taxon>Embryophyta</taxon>
        <taxon>Bryophyta</taxon>
        <taxon>Bryophytina</taxon>
        <taxon>Bryopsida</taxon>
        <taxon>Funariidae</taxon>
        <taxon>Funariales</taxon>
        <taxon>Funariaceae</taxon>
        <taxon>Physcomitrium</taxon>
    </lineage>
</organism>
<dbReference type="Proteomes" id="UP000006727">
    <property type="component" value="Chromosome 1"/>
</dbReference>
<dbReference type="Gramene" id="Pp3c1_16870V3.1">
    <property type="protein sequence ID" value="PAC:32971165.CDS.1"/>
    <property type="gene ID" value="Pp3c1_16870"/>
</dbReference>
<proteinExistence type="predicted"/>
<evidence type="ECO:0000313" key="2">
    <source>
        <dbReference type="EMBL" id="PNR62330.1"/>
    </source>
</evidence>
<dbReference type="AlphaFoldDB" id="A0A2K1L8G6"/>
<keyword evidence="4" id="KW-1185">Reference proteome</keyword>
<dbReference type="EnsemblPlants" id="Pp3c1_16870V3.2">
    <property type="protein sequence ID" value="PAC:32971166.CDS.1"/>
    <property type="gene ID" value="Pp3c1_16870"/>
</dbReference>
<name>A0A2K1L8G6_PHYPA</name>
<feature type="region of interest" description="Disordered" evidence="1">
    <location>
        <begin position="29"/>
        <end position="75"/>
    </location>
</feature>
<reference evidence="2 4" key="1">
    <citation type="journal article" date="2008" name="Science">
        <title>The Physcomitrella genome reveals evolutionary insights into the conquest of land by plants.</title>
        <authorList>
            <person name="Rensing S."/>
            <person name="Lang D."/>
            <person name="Zimmer A."/>
            <person name="Terry A."/>
            <person name="Salamov A."/>
            <person name="Shapiro H."/>
            <person name="Nishiyama T."/>
            <person name="Perroud P.-F."/>
            <person name="Lindquist E."/>
            <person name="Kamisugi Y."/>
            <person name="Tanahashi T."/>
            <person name="Sakakibara K."/>
            <person name="Fujita T."/>
            <person name="Oishi K."/>
            <person name="Shin-I T."/>
            <person name="Kuroki Y."/>
            <person name="Toyoda A."/>
            <person name="Suzuki Y."/>
            <person name="Hashimoto A."/>
            <person name="Yamaguchi K."/>
            <person name="Sugano A."/>
            <person name="Kohara Y."/>
            <person name="Fujiyama A."/>
            <person name="Anterola A."/>
            <person name="Aoki S."/>
            <person name="Ashton N."/>
            <person name="Barbazuk W.B."/>
            <person name="Barker E."/>
            <person name="Bennetzen J."/>
            <person name="Bezanilla M."/>
            <person name="Blankenship R."/>
            <person name="Cho S.H."/>
            <person name="Dutcher S."/>
            <person name="Estelle M."/>
            <person name="Fawcett J.A."/>
            <person name="Gundlach H."/>
            <person name="Hanada K."/>
            <person name="Heyl A."/>
            <person name="Hicks K.A."/>
            <person name="Hugh J."/>
            <person name="Lohr M."/>
            <person name="Mayer K."/>
            <person name="Melkozernov A."/>
            <person name="Murata T."/>
            <person name="Nelson D."/>
            <person name="Pils B."/>
            <person name="Prigge M."/>
            <person name="Reiss B."/>
            <person name="Renner T."/>
            <person name="Rombauts S."/>
            <person name="Rushton P."/>
            <person name="Sanderfoot A."/>
            <person name="Schween G."/>
            <person name="Shiu S.-H."/>
            <person name="Stueber K."/>
            <person name="Theodoulou F.L."/>
            <person name="Tu H."/>
            <person name="Van de Peer Y."/>
            <person name="Verrier P.J."/>
            <person name="Waters E."/>
            <person name="Wood A."/>
            <person name="Yang L."/>
            <person name="Cove D."/>
            <person name="Cuming A."/>
            <person name="Hasebe M."/>
            <person name="Lucas S."/>
            <person name="Mishler D.B."/>
            <person name="Reski R."/>
            <person name="Grigoriev I."/>
            <person name="Quatrano R.S."/>
            <person name="Boore J.L."/>
        </authorList>
    </citation>
    <scope>NUCLEOTIDE SEQUENCE [LARGE SCALE GENOMIC DNA]</scope>
    <source>
        <strain evidence="3 4">cv. Gransden 2004</strain>
    </source>
</reference>
<gene>
    <name evidence="2" type="ORF">PHYPA_000754</name>
</gene>
<sequence>MGRAALPIGVDRCHARNASAMHGCVAPGKRRAKGGGMGLMRKRERRETVSDSCRGAGGMVRRTRKKEVHNRSNGMGQRSWGVERILAHRIPYCFICFS</sequence>
<reference evidence="3" key="3">
    <citation type="submission" date="2020-12" db="UniProtKB">
        <authorList>
            <consortium name="EnsemblPlants"/>
        </authorList>
    </citation>
    <scope>IDENTIFICATION</scope>
</reference>
<evidence type="ECO:0000313" key="4">
    <source>
        <dbReference type="Proteomes" id="UP000006727"/>
    </source>
</evidence>
<evidence type="ECO:0000256" key="1">
    <source>
        <dbReference type="SAM" id="MobiDB-lite"/>
    </source>
</evidence>
<reference evidence="2 4" key="2">
    <citation type="journal article" date="2018" name="Plant J.">
        <title>The Physcomitrella patens chromosome-scale assembly reveals moss genome structure and evolution.</title>
        <authorList>
            <person name="Lang D."/>
            <person name="Ullrich K.K."/>
            <person name="Murat F."/>
            <person name="Fuchs J."/>
            <person name="Jenkins J."/>
            <person name="Haas F.B."/>
            <person name="Piednoel M."/>
            <person name="Gundlach H."/>
            <person name="Van Bel M."/>
            <person name="Meyberg R."/>
            <person name="Vives C."/>
            <person name="Morata J."/>
            <person name="Symeonidi A."/>
            <person name="Hiss M."/>
            <person name="Muchero W."/>
            <person name="Kamisugi Y."/>
            <person name="Saleh O."/>
            <person name="Blanc G."/>
            <person name="Decker E.L."/>
            <person name="van Gessel N."/>
            <person name="Grimwood J."/>
            <person name="Hayes R.D."/>
            <person name="Graham S.W."/>
            <person name="Gunter L.E."/>
            <person name="McDaniel S.F."/>
            <person name="Hoernstein S.N.W."/>
            <person name="Larsson A."/>
            <person name="Li F.W."/>
            <person name="Perroud P.F."/>
            <person name="Phillips J."/>
            <person name="Ranjan P."/>
            <person name="Rokshar D.S."/>
            <person name="Rothfels C.J."/>
            <person name="Schneider L."/>
            <person name="Shu S."/>
            <person name="Stevenson D.W."/>
            <person name="Thummler F."/>
            <person name="Tillich M."/>
            <person name="Villarreal Aguilar J.C."/>
            <person name="Widiez T."/>
            <person name="Wong G.K."/>
            <person name="Wymore A."/>
            <person name="Zhang Y."/>
            <person name="Zimmer A.D."/>
            <person name="Quatrano R.S."/>
            <person name="Mayer K.F.X."/>
            <person name="Goodstein D."/>
            <person name="Casacuberta J.M."/>
            <person name="Vandepoele K."/>
            <person name="Reski R."/>
            <person name="Cuming A.C."/>
            <person name="Tuskan G.A."/>
            <person name="Maumus F."/>
            <person name="Salse J."/>
            <person name="Schmutz J."/>
            <person name="Rensing S.A."/>
        </authorList>
    </citation>
    <scope>NUCLEOTIDE SEQUENCE [LARGE SCALE GENOMIC DNA]</scope>
    <source>
        <strain evidence="3 4">cv. Gransden 2004</strain>
    </source>
</reference>
<dbReference type="EnsemblPlants" id="Pp3c1_16870V3.1">
    <property type="protein sequence ID" value="PAC:32971165.CDS.1"/>
    <property type="gene ID" value="Pp3c1_16870"/>
</dbReference>
<dbReference type="InParanoid" id="A0A2K1L8G6"/>
<protein>
    <submittedName>
        <fullName evidence="2 3">Uncharacterized protein</fullName>
    </submittedName>
</protein>